<dbReference type="GO" id="GO:0016020">
    <property type="term" value="C:membrane"/>
    <property type="evidence" value="ECO:0007669"/>
    <property type="project" value="UniProtKB-SubCell"/>
</dbReference>
<protein>
    <submittedName>
        <fullName evidence="7">Autotransport protein</fullName>
    </submittedName>
</protein>
<dbReference type="NCBIfam" id="TIGR03062">
    <property type="entry name" value="pip_yhgE_Cterm"/>
    <property type="match status" value="1"/>
</dbReference>
<evidence type="ECO:0000313" key="8">
    <source>
        <dbReference type="Proteomes" id="UP000050969"/>
    </source>
</evidence>
<organism evidence="7 8">
    <name type="scientific">Lacticaseibacillus saniviri JCM 17471 = DSM 24301</name>
    <dbReference type="NCBI Taxonomy" id="1293598"/>
    <lineage>
        <taxon>Bacteria</taxon>
        <taxon>Bacillati</taxon>
        <taxon>Bacillota</taxon>
        <taxon>Bacilli</taxon>
        <taxon>Lactobacillales</taxon>
        <taxon>Lactobacillaceae</taxon>
        <taxon>Lacticaseibacillus</taxon>
    </lineage>
</organism>
<gene>
    <name evidence="7" type="ORF">IV56_GL001226</name>
</gene>
<dbReference type="GO" id="GO:0140359">
    <property type="term" value="F:ABC-type transporter activity"/>
    <property type="evidence" value="ECO:0007669"/>
    <property type="project" value="InterPro"/>
</dbReference>
<dbReference type="SUPFAM" id="SSF101967">
    <property type="entry name" value="Adhesin YadA, collagen-binding domain"/>
    <property type="match status" value="1"/>
</dbReference>
<evidence type="ECO:0000256" key="1">
    <source>
        <dbReference type="ARBA" id="ARBA00004141"/>
    </source>
</evidence>
<name>A0A0R2MUC1_9LACO</name>
<evidence type="ECO:0000259" key="6">
    <source>
        <dbReference type="Pfam" id="PF12698"/>
    </source>
</evidence>
<dbReference type="Gene3D" id="3.40.1710.10">
    <property type="entry name" value="abc type-2 transporter like domain"/>
    <property type="match status" value="1"/>
</dbReference>
<evidence type="ECO:0000256" key="2">
    <source>
        <dbReference type="ARBA" id="ARBA00022692"/>
    </source>
</evidence>
<dbReference type="InterPro" id="IPR051328">
    <property type="entry name" value="T7SS_ABC-Transporter"/>
</dbReference>
<dbReference type="SUPFAM" id="SSF58104">
    <property type="entry name" value="Methyl-accepting chemotaxis protein (MCP) signaling domain"/>
    <property type="match status" value="1"/>
</dbReference>
<dbReference type="PANTHER" id="PTHR43077:SF5">
    <property type="entry name" value="PHAGE INFECTION PROTEIN"/>
    <property type="match status" value="1"/>
</dbReference>
<evidence type="ECO:0000256" key="4">
    <source>
        <dbReference type="ARBA" id="ARBA00023136"/>
    </source>
</evidence>
<dbReference type="EMBL" id="JQCE01000038">
    <property type="protein sequence ID" value="KRO16444.1"/>
    <property type="molecule type" value="Genomic_DNA"/>
</dbReference>
<evidence type="ECO:0000313" key="7">
    <source>
        <dbReference type="EMBL" id="KRO16444.1"/>
    </source>
</evidence>
<feature type="transmembrane region" description="Helical" evidence="5">
    <location>
        <begin position="875"/>
        <end position="895"/>
    </location>
</feature>
<reference evidence="7 8" key="1">
    <citation type="journal article" date="2015" name="Genome Announc.">
        <title>Expanding the biotechnology potential of lactobacilli through comparative genomics of 213 strains and associated genera.</title>
        <authorList>
            <person name="Sun Z."/>
            <person name="Harris H.M."/>
            <person name="McCann A."/>
            <person name="Guo C."/>
            <person name="Argimon S."/>
            <person name="Zhang W."/>
            <person name="Yang X."/>
            <person name="Jeffery I.B."/>
            <person name="Cooney J.C."/>
            <person name="Kagawa T.F."/>
            <person name="Liu W."/>
            <person name="Song Y."/>
            <person name="Salvetti E."/>
            <person name="Wrobel A."/>
            <person name="Rasinkangas P."/>
            <person name="Parkhill J."/>
            <person name="Rea M.C."/>
            <person name="O'Sullivan O."/>
            <person name="Ritari J."/>
            <person name="Douillard F.P."/>
            <person name="Paul Ross R."/>
            <person name="Yang R."/>
            <person name="Briner A.E."/>
            <person name="Felis G.E."/>
            <person name="de Vos W.M."/>
            <person name="Barrangou R."/>
            <person name="Klaenhammer T.R."/>
            <person name="Caufield P.W."/>
            <person name="Cui Y."/>
            <person name="Zhang H."/>
            <person name="O'Toole P.W."/>
        </authorList>
    </citation>
    <scope>NUCLEOTIDE SEQUENCE [LARGE SCALE GENOMIC DNA]</scope>
    <source>
        <strain evidence="7 8">DSM 24301</strain>
    </source>
</reference>
<dbReference type="AlphaFoldDB" id="A0A0R2MUC1"/>
<keyword evidence="4 5" id="KW-0472">Membrane</keyword>
<sequence>MLKDEFKFIGKNRLILLSVLVIMLIPFLYSIFFLKSVWDPYGDTKELPVAVVNNDHAVEYNGRRMNVGKDLVKKLKTNDQLGWKFVTESQAKKGLKDNKYYTVVTIPDNFSSHAATVLNDKPKKMQLTYETNDSLNYLSQVISGIGVDKLASEIRASVTNAYASAMFDQMKVLGSGMSKAATGANQVGDGLVTLDDGLNQYTAGVSQVNDGVQTMAVSVSPLSSGVKKLDDGSSQVASGVKQYTDGTDKVASGLSQLNGQTGELKSGVSQLSTGASQVATGVNQYTTGTDKIAAGLSVLNSKTGVLQNGVGTLAAGSTSLTSNLGQYTTGVSAYANGVSQVTDGISTLNSKTGDLQSGIGQLADGSSVLSTKTGELQSGVNKLATGAEQLNAALEASADPSQQAQINQLLAGLPQINSGIQQLNQALQTQVPSMPAIDTTALNNSIASIDANAANLQSGLGTASAALQTAQTAVTNGTSTQAATTAGVNSSTLASEISNAIKAKYPNVDASDISAIVEQAVGTTTTTTAPQATNTALNSALADIQTGLQIAGGAATNLNSNLTTVKNALPSATTLEQLSGLSTSLDQLKQQVAVLASSSSVALPGAVQAISTLNSGLQQVSGGVGQLSTGLSAINGQMPTFVLGVNQLSAGLGQVNTQMPTLVSGISQLNAGGQQLAAKTGTITAAGSKLTAGSSQISNGLGQLNGQVPTLVSGVSQLNTGAQQLTANSSQLNSGASQVSNGLGKLNGQVPALVSGVSQLNNGAQQLTAKSGKLNDGATQVSDGLTTLNNKIPALTDGVDKLSAGTSELNDKSGQLKDGSSKLKDGSKQLATSLDSGAKQVNGIKLTKATADMFSAPTKTTHKNYTYVPNYGHALAPYVLSLALYVGALVFNFAYPIRKVSKKDGTATQWFFSKIVLGGLVAVGMAIVEGGLMQVGGLTVAHQGQFFLFAILFALASMYLVMFLSMLLDNPGRFIAMVLLMLQLGGSGGTFPMEITNGFYNAIHPFLPMTYSILGFRNAITSGISGSSIATSIGFLIAVILISLVLLWLSMQFLQRRHLMGVSQLDDNQKLQEVEK</sequence>
<feature type="domain" description="ABC-2 type transporter transmembrane" evidence="6">
    <location>
        <begin position="824"/>
        <end position="1049"/>
    </location>
</feature>
<proteinExistence type="predicted"/>
<comment type="subcellular location">
    <subcellularLocation>
        <location evidence="1">Membrane</location>
        <topology evidence="1">Multi-pass membrane protein</topology>
    </subcellularLocation>
</comment>
<accession>A0A0R2MUC1</accession>
<keyword evidence="8" id="KW-1185">Reference proteome</keyword>
<feature type="transmembrane region" description="Helical" evidence="5">
    <location>
        <begin position="946"/>
        <end position="967"/>
    </location>
</feature>
<feature type="transmembrane region" description="Helical" evidence="5">
    <location>
        <begin position="12"/>
        <end position="34"/>
    </location>
</feature>
<dbReference type="InterPro" id="IPR017501">
    <property type="entry name" value="Phage_infect_YhgE_C"/>
</dbReference>
<keyword evidence="3 5" id="KW-1133">Transmembrane helix</keyword>
<dbReference type="Pfam" id="PF12698">
    <property type="entry name" value="ABC2_membrane_3"/>
    <property type="match status" value="2"/>
</dbReference>
<keyword evidence="2 5" id="KW-0812">Transmembrane</keyword>
<feature type="transmembrane region" description="Helical" evidence="5">
    <location>
        <begin position="1029"/>
        <end position="1049"/>
    </location>
</feature>
<dbReference type="Proteomes" id="UP000050969">
    <property type="component" value="Unassembled WGS sequence"/>
</dbReference>
<dbReference type="PATRIC" id="fig|1293598.4.peg.1289"/>
<evidence type="ECO:0000256" key="5">
    <source>
        <dbReference type="SAM" id="Phobius"/>
    </source>
</evidence>
<feature type="transmembrane region" description="Helical" evidence="5">
    <location>
        <begin position="915"/>
        <end position="934"/>
    </location>
</feature>
<dbReference type="OrthoDB" id="9811483at2"/>
<feature type="transmembrane region" description="Helical" evidence="5">
    <location>
        <begin position="974"/>
        <end position="991"/>
    </location>
</feature>
<dbReference type="PANTHER" id="PTHR43077">
    <property type="entry name" value="TRANSPORT PERMEASE YVFS-RELATED"/>
    <property type="match status" value="1"/>
</dbReference>
<dbReference type="InterPro" id="IPR011049">
    <property type="entry name" value="Serralysin-like_metalloprot_C"/>
</dbReference>
<dbReference type="InterPro" id="IPR013525">
    <property type="entry name" value="ABC2_TM"/>
</dbReference>
<dbReference type="InterPro" id="IPR023908">
    <property type="entry name" value="xxxLxxG_rpt"/>
</dbReference>
<dbReference type="InterPro" id="IPR017500">
    <property type="entry name" value="Phage_infect_YhgE_N"/>
</dbReference>
<evidence type="ECO:0000256" key="3">
    <source>
        <dbReference type="ARBA" id="ARBA00022989"/>
    </source>
</evidence>
<feature type="domain" description="ABC-2 type transporter transmembrane" evidence="6">
    <location>
        <begin position="20"/>
        <end position="155"/>
    </location>
</feature>
<comment type="caution">
    <text evidence="7">The sequence shown here is derived from an EMBL/GenBank/DDBJ whole genome shotgun (WGS) entry which is preliminary data.</text>
</comment>
<dbReference type="NCBIfam" id="TIGR03057">
    <property type="entry name" value="xxxLxxG_by_4"/>
    <property type="match status" value="13"/>
</dbReference>
<dbReference type="Gene3D" id="1.10.287.950">
    <property type="entry name" value="Methyl-accepting chemotaxis protein"/>
    <property type="match status" value="3"/>
</dbReference>
<dbReference type="RefSeq" id="WP_054777675.1">
    <property type="nucleotide sequence ID" value="NZ_BBBX01000017.1"/>
</dbReference>
<dbReference type="NCBIfam" id="TIGR03061">
    <property type="entry name" value="pip_yhgE_Nterm"/>
    <property type="match status" value="1"/>
</dbReference>